<keyword evidence="4" id="KW-1185">Reference proteome</keyword>
<evidence type="ECO:0000313" key="3">
    <source>
        <dbReference type="EMBL" id="CRG89406.1"/>
    </source>
</evidence>
<feature type="compositionally biased region" description="Low complexity" evidence="1">
    <location>
        <begin position="17"/>
        <end position="34"/>
    </location>
</feature>
<dbReference type="Gene3D" id="1.25.40.90">
    <property type="match status" value="1"/>
</dbReference>
<dbReference type="GO" id="GO:0035091">
    <property type="term" value="F:phosphatidylinositol binding"/>
    <property type="evidence" value="ECO:0007669"/>
    <property type="project" value="InterPro"/>
</dbReference>
<sequence>MKRMFSGLQRRVSTFPSSQDNNSSNVSPDSSGNESPEETVAREIANDYLHLPAIVEAAESSATAAKEAAVRIRKYLSTPSKSNGSAQYNAVMLIRILAENPGHTFTRNIDAKFVSTVKDLLREGRDMSAQHMLRETLDQFETQNSWDEDLAGLLAMWKKEKARAAKYGGGQQQPRSSPAYHNPQSYHRHATRPRQLPPPDELAARVSEARTSANLLIQLAQSTPAAEVKDNELIKEFSERCSGAARSVQGYMAVENPPPDEDTMLTLIETNEHLSVALSKYQRAVLNARKATAAATNNNSSNGGGANNVNRNNNNNNNNDDRTGYNTNTNGQSAPSRPAEPVEPPRRVPSPPFFEEVPSLAPLSSTEEPHLSHSAFPELSHAKPSTTATPVAPVQPAQRRYEYDADEFQVENPFADSAADNDHFRSSSEEHARVRHV</sequence>
<dbReference type="Gene3D" id="1.20.58.160">
    <property type="match status" value="1"/>
</dbReference>
<dbReference type="SUPFAM" id="SSF89009">
    <property type="entry name" value="GAT-like domain"/>
    <property type="match status" value="1"/>
</dbReference>
<reference evidence="3 4" key="1">
    <citation type="submission" date="2015-04" db="EMBL/GenBank/DDBJ databases">
        <authorList>
            <person name="Syromyatnikov M.Y."/>
            <person name="Popov V.N."/>
        </authorList>
    </citation>
    <scope>NUCLEOTIDE SEQUENCE [LARGE SCALE GENOMIC DNA]</scope>
    <source>
        <strain evidence="3">WF-38-12</strain>
    </source>
</reference>
<feature type="region of interest" description="Disordered" evidence="1">
    <location>
        <begin position="1"/>
        <end position="39"/>
    </location>
</feature>
<dbReference type="InterPro" id="IPR004152">
    <property type="entry name" value="GAT_dom"/>
</dbReference>
<feature type="region of interest" description="Disordered" evidence="1">
    <location>
        <begin position="414"/>
        <end position="437"/>
    </location>
</feature>
<dbReference type="Proteomes" id="UP000054383">
    <property type="component" value="Unassembled WGS sequence"/>
</dbReference>
<proteinExistence type="predicted"/>
<organism evidence="3 4">
    <name type="scientific">Talaromyces islandicus</name>
    <name type="common">Penicillium islandicum</name>
    <dbReference type="NCBI Taxonomy" id="28573"/>
    <lineage>
        <taxon>Eukaryota</taxon>
        <taxon>Fungi</taxon>
        <taxon>Dikarya</taxon>
        <taxon>Ascomycota</taxon>
        <taxon>Pezizomycotina</taxon>
        <taxon>Eurotiomycetes</taxon>
        <taxon>Eurotiomycetidae</taxon>
        <taxon>Eurotiales</taxon>
        <taxon>Trichocomaceae</taxon>
        <taxon>Talaromyces</taxon>
        <taxon>Talaromyces sect. Islandici</taxon>
    </lineage>
</organism>
<dbReference type="PROSITE" id="PS50909">
    <property type="entry name" value="GAT"/>
    <property type="match status" value="1"/>
</dbReference>
<dbReference type="SUPFAM" id="SSF48464">
    <property type="entry name" value="ENTH/VHS domain"/>
    <property type="match status" value="1"/>
</dbReference>
<feature type="region of interest" description="Disordered" evidence="1">
    <location>
        <begin position="164"/>
        <end position="201"/>
    </location>
</feature>
<protein>
    <recommendedName>
        <fullName evidence="2">GAT domain-containing protein</fullName>
    </recommendedName>
</protein>
<dbReference type="STRING" id="28573.A0A0U1M2V0"/>
<dbReference type="CDD" id="cd21383">
    <property type="entry name" value="GAT_GGA_Tom1-like"/>
    <property type="match status" value="1"/>
</dbReference>
<evidence type="ECO:0000256" key="1">
    <source>
        <dbReference type="SAM" id="MobiDB-lite"/>
    </source>
</evidence>
<dbReference type="AlphaFoldDB" id="A0A0U1M2V0"/>
<evidence type="ECO:0000313" key="4">
    <source>
        <dbReference type="Proteomes" id="UP000054383"/>
    </source>
</evidence>
<gene>
    <name evidence="3" type="ORF">PISL3812_06442</name>
</gene>
<dbReference type="Pfam" id="PF03127">
    <property type="entry name" value="GAT"/>
    <property type="match status" value="1"/>
</dbReference>
<dbReference type="InterPro" id="IPR038425">
    <property type="entry name" value="GAT_sf"/>
</dbReference>
<evidence type="ECO:0000259" key="2">
    <source>
        <dbReference type="PROSITE" id="PS50909"/>
    </source>
</evidence>
<dbReference type="GO" id="GO:0043130">
    <property type="term" value="F:ubiquitin binding"/>
    <property type="evidence" value="ECO:0007669"/>
    <property type="project" value="InterPro"/>
</dbReference>
<feature type="compositionally biased region" description="Low complexity" evidence="1">
    <location>
        <begin position="292"/>
        <end position="339"/>
    </location>
</feature>
<feature type="domain" description="GAT" evidence="2">
    <location>
        <begin position="197"/>
        <end position="286"/>
    </location>
</feature>
<feature type="compositionally biased region" description="Basic and acidic residues" evidence="1">
    <location>
        <begin position="420"/>
        <end position="437"/>
    </location>
</feature>
<dbReference type="OrthoDB" id="5393057at2759"/>
<feature type="region of interest" description="Disordered" evidence="1">
    <location>
        <begin position="292"/>
        <end position="395"/>
    </location>
</feature>
<dbReference type="OMA" id="MMTLIET"/>
<dbReference type="EMBL" id="CVMT01000006">
    <property type="protein sequence ID" value="CRG89406.1"/>
    <property type="molecule type" value="Genomic_DNA"/>
</dbReference>
<dbReference type="InterPro" id="IPR008942">
    <property type="entry name" value="ENTH_VHS"/>
</dbReference>
<name>A0A0U1M2V0_TALIS</name>
<accession>A0A0U1M2V0</accession>